<dbReference type="EMBL" id="CP030104">
    <property type="protein sequence ID" value="AWX43413.1"/>
    <property type="molecule type" value="Genomic_DNA"/>
</dbReference>
<reference evidence="1 2" key="1">
    <citation type="submission" date="2018-06" db="EMBL/GenBank/DDBJ databases">
        <title>Spongiibacterium sp. HME9304 Genome sequencing and assembly.</title>
        <authorList>
            <person name="Kang H."/>
            <person name="Kim H."/>
            <person name="Joh K."/>
        </authorList>
    </citation>
    <scope>NUCLEOTIDE SEQUENCE [LARGE SCALE GENOMIC DNA]</scope>
    <source>
        <strain evidence="1 2">HME9304</strain>
    </source>
</reference>
<evidence type="ECO:0000313" key="1">
    <source>
        <dbReference type="EMBL" id="AWX43413.1"/>
    </source>
</evidence>
<keyword evidence="2" id="KW-1185">Reference proteome</keyword>
<dbReference type="PROSITE" id="PS51257">
    <property type="entry name" value="PROKAR_LIPOPROTEIN"/>
    <property type="match status" value="1"/>
</dbReference>
<dbReference type="RefSeq" id="WP_164674712.1">
    <property type="nucleotide sequence ID" value="NZ_CP030104.1"/>
</dbReference>
<evidence type="ECO:0000313" key="2">
    <source>
        <dbReference type="Proteomes" id="UP000248536"/>
    </source>
</evidence>
<proteinExistence type="predicted"/>
<accession>A0A2Z4LNT4</accession>
<sequence>MKKIYLFSLICTLIACQDDIAEDIESVSEFDGQETIVLDGTEVTLNFREING</sequence>
<dbReference type="AlphaFoldDB" id="A0A2Z4LNT4"/>
<dbReference type="KEGG" id="spon:HME9304_00401"/>
<name>A0A2Z4LNT4_9FLAO</name>
<organism evidence="1 2">
    <name type="scientific">Flagellimonas maritima</name>
    <dbReference type="NCBI Taxonomy" id="1383885"/>
    <lineage>
        <taxon>Bacteria</taxon>
        <taxon>Pseudomonadati</taxon>
        <taxon>Bacteroidota</taxon>
        <taxon>Flavobacteriia</taxon>
        <taxon>Flavobacteriales</taxon>
        <taxon>Flavobacteriaceae</taxon>
        <taxon>Flagellimonas</taxon>
    </lineage>
</organism>
<protein>
    <submittedName>
        <fullName evidence="1">Uncharacterized protein</fullName>
    </submittedName>
</protein>
<dbReference type="Proteomes" id="UP000248536">
    <property type="component" value="Chromosome"/>
</dbReference>
<gene>
    <name evidence="1" type="ORF">HME9304_00401</name>
</gene>